<proteinExistence type="predicted"/>
<protein>
    <submittedName>
        <fullName evidence="3">Uncharacterized protein</fullName>
    </submittedName>
</protein>
<dbReference type="Proteomes" id="UP001231915">
    <property type="component" value="Unassembled WGS sequence"/>
</dbReference>
<keyword evidence="4" id="KW-1185">Reference proteome</keyword>
<evidence type="ECO:0000313" key="3">
    <source>
        <dbReference type="EMBL" id="MDK2596250.1"/>
    </source>
</evidence>
<name>A0ABT7EMH4_9GAMM</name>
<keyword evidence="1" id="KW-0812">Transmembrane</keyword>
<evidence type="ECO:0000313" key="4">
    <source>
        <dbReference type="Proteomes" id="UP001231915"/>
    </source>
</evidence>
<accession>A0ABT7EMH4</accession>
<dbReference type="EMBL" id="JASJUT010000005">
    <property type="protein sequence ID" value="MDK2596250.1"/>
    <property type="molecule type" value="Genomic_DNA"/>
</dbReference>
<keyword evidence="1" id="KW-0472">Membrane</keyword>
<feature type="signal peptide" evidence="2">
    <location>
        <begin position="1"/>
        <end position="27"/>
    </location>
</feature>
<sequence length="118" mass="11461">MLGQTIKTALITGAALASLVFTPASIASDNASNASHHTSQASKYSALTMGDSVVAGAAISTAVVAVPMVITGTVVLSGGMASIGVANAALDSKSSKPLPISDDVIIAGPPPSAKLEGE</sequence>
<keyword evidence="1" id="KW-1133">Transmembrane helix</keyword>
<reference evidence="3 4" key="1">
    <citation type="submission" date="2023-05" db="EMBL/GenBank/DDBJ databases">
        <title>Pseudoalteromonas ardens sp. nov., Pseudoalteromonas obscura sp. nov., and Pseudoalteromonas umbrosa sp. nov., isolated from the coral Montipora capitata.</title>
        <authorList>
            <person name="Thomas E.M."/>
            <person name="Smith E.M."/>
            <person name="Papke E."/>
            <person name="Shlafstein M.D."/>
            <person name="Oline D.K."/>
            <person name="Videau P."/>
            <person name="Saw J.H."/>
            <person name="Strangman W.K."/>
            <person name="Ushijima B."/>
        </authorList>
    </citation>
    <scope>NUCLEOTIDE SEQUENCE [LARGE SCALE GENOMIC DNA]</scope>
    <source>
        <strain evidence="3 4">P94</strain>
    </source>
</reference>
<dbReference type="RefSeq" id="WP_284137640.1">
    <property type="nucleotide sequence ID" value="NZ_JASJUT010000005.1"/>
</dbReference>
<organism evidence="3 4">
    <name type="scientific">Pseudoalteromonas obscura</name>
    <dbReference type="NCBI Taxonomy" id="3048491"/>
    <lineage>
        <taxon>Bacteria</taxon>
        <taxon>Pseudomonadati</taxon>
        <taxon>Pseudomonadota</taxon>
        <taxon>Gammaproteobacteria</taxon>
        <taxon>Alteromonadales</taxon>
        <taxon>Pseudoalteromonadaceae</taxon>
        <taxon>Pseudoalteromonas</taxon>
    </lineage>
</organism>
<comment type="caution">
    <text evidence="3">The sequence shown here is derived from an EMBL/GenBank/DDBJ whole genome shotgun (WGS) entry which is preliminary data.</text>
</comment>
<gene>
    <name evidence="3" type="ORF">QNM18_14400</name>
</gene>
<evidence type="ECO:0000256" key="1">
    <source>
        <dbReference type="SAM" id="Phobius"/>
    </source>
</evidence>
<keyword evidence="2" id="KW-0732">Signal</keyword>
<feature type="chain" id="PRO_5045526652" evidence="2">
    <location>
        <begin position="28"/>
        <end position="118"/>
    </location>
</feature>
<feature type="transmembrane region" description="Helical" evidence="1">
    <location>
        <begin position="52"/>
        <end position="76"/>
    </location>
</feature>
<evidence type="ECO:0000256" key="2">
    <source>
        <dbReference type="SAM" id="SignalP"/>
    </source>
</evidence>